<proteinExistence type="predicted"/>
<keyword evidence="1" id="KW-0732">Signal</keyword>
<gene>
    <name evidence="3" type="ORF">UFOPK3837_00451</name>
</gene>
<evidence type="ECO:0000313" key="3">
    <source>
        <dbReference type="EMBL" id="CAB4951339.1"/>
    </source>
</evidence>
<name>A0A6J7K9J1_9ZZZZ</name>
<dbReference type="AlphaFoldDB" id="A0A6J7K9J1"/>
<organism evidence="3">
    <name type="scientific">freshwater metagenome</name>
    <dbReference type="NCBI Taxonomy" id="449393"/>
    <lineage>
        <taxon>unclassified sequences</taxon>
        <taxon>metagenomes</taxon>
        <taxon>ecological metagenomes</taxon>
    </lineage>
</organism>
<dbReference type="InterPro" id="IPR052387">
    <property type="entry name" value="Fibrocystin"/>
</dbReference>
<dbReference type="InterPro" id="IPR011658">
    <property type="entry name" value="PA14_dom"/>
</dbReference>
<dbReference type="Gene3D" id="2.60.40.10">
    <property type="entry name" value="Immunoglobulins"/>
    <property type="match status" value="2"/>
</dbReference>
<dbReference type="InterPro" id="IPR037524">
    <property type="entry name" value="PA14/GLEYA"/>
</dbReference>
<evidence type="ECO:0000259" key="2">
    <source>
        <dbReference type="PROSITE" id="PS51820"/>
    </source>
</evidence>
<dbReference type="PANTHER" id="PTHR46769:SF2">
    <property type="entry name" value="FIBROCYSTIN-L ISOFORM 2 PRECURSOR-RELATED"/>
    <property type="match status" value="1"/>
</dbReference>
<evidence type="ECO:0000256" key="1">
    <source>
        <dbReference type="ARBA" id="ARBA00022729"/>
    </source>
</evidence>
<feature type="domain" description="PA14" evidence="2">
    <location>
        <begin position="31"/>
        <end position="182"/>
    </location>
</feature>
<dbReference type="SMART" id="SM00429">
    <property type="entry name" value="IPT"/>
    <property type="match status" value="2"/>
</dbReference>
<dbReference type="SUPFAM" id="SSF81296">
    <property type="entry name" value="E set domains"/>
    <property type="match status" value="2"/>
</dbReference>
<dbReference type="EMBL" id="CAFBNO010000011">
    <property type="protein sequence ID" value="CAB4951339.1"/>
    <property type="molecule type" value="Genomic_DNA"/>
</dbReference>
<dbReference type="Pfam" id="PF07691">
    <property type="entry name" value="PA14"/>
    <property type="match status" value="1"/>
</dbReference>
<reference evidence="3" key="1">
    <citation type="submission" date="2020-05" db="EMBL/GenBank/DDBJ databases">
        <authorList>
            <person name="Chiriac C."/>
            <person name="Salcher M."/>
            <person name="Ghai R."/>
            <person name="Kavagutti S V."/>
        </authorList>
    </citation>
    <scope>NUCLEOTIDE SEQUENCE</scope>
</reference>
<dbReference type="InterPro" id="IPR002909">
    <property type="entry name" value="IPT_dom"/>
</dbReference>
<accession>A0A6J7K9J1</accession>
<dbReference type="CDD" id="cd00603">
    <property type="entry name" value="IPT_PCSR"/>
    <property type="match status" value="1"/>
</dbReference>
<dbReference type="InterPro" id="IPR014756">
    <property type="entry name" value="Ig_E-set"/>
</dbReference>
<sequence>MKTTRALIALISTAALAAVLALIVPSGAQAEATVGLNVKVYSYDPGNTPERQPYTLCEGAWTHVDNIDADFDGQFGGVVAGCQPEFVLVHFVGSVRFPSTGVYAFQALADDGFWLSLDETPVITNDWVLKGRSGSVYNDISIVGGHAYNLDAWYYEYGGGANATLNYSPDNGSTWETVPPSFFTSVPGATITSIYPLTGSMAGGTNLTITGTAFVSGATVSVGGGTCTNVAFVSATTLTCRTPSGSLGAADVTVRNPDTQQATKIGAFTYQVPVSNPTIRSVSPSSGASGERIWIDITGTGFGSGSTVTVGGSPCSPNIFLSSKALTCLNPSGLFGAQDIVITNADSGSVTKTRGFTFQGSDPSLNYQTSRLFKLSFVAVGKLLKVTQKPKGSLKVTVSAASRLVCKVSGSYLKGLKAGTCSFSLKSVDSLGRLVTTKTGKIKTR</sequence>
<dbReference type="Gene3D" id="3.90.182.10">
    <property type="entry name" value="Toxin - Anthrax Protective Antigen,domain 1"/>
    <property type="match status" value="1"/>
</dbReference>
<dbReference type="PROSITE" id="PS51820">
    <property type="entry name" value="PA14"/>
    <property type="match status" value="1"/>
</dbReference>
<dbReference type="PANTHER" id="PTHR46769">
    <property type="entry name" value="POLYCYSTIC KIDNEY AND HEPATIC DISEASE 1 (AUTOSOMAL RECESSIVE)-LIKE 1"/>
    <property type="match status" value="1"/>
</dbReference>
<dbReference type="CDD" id="cd00102">
    <property type="entry name" value="IPT"/>
    <property type="match status" value="1"/>
</dbReference>
<dbReference type="InterPro" id="IPR013783">
    <property type="entry name" value="Ig-like_fold"/>
</dbReference>
<protein>
    <submittedName>
        <fullName evidence="3">Unannotated protein</fullName>
    </submittedName>
</protein>
<dbReference type="Pfam" id="PF01833">
    <property type="entry name" value="TIG"/>
    <property type="match status" value="2"/>
</dbReference>